<evidence type="ECO:0000313" key="1">
    <source>
        <dbReference type="EMBL" id="SHJ98392.1"/>
    </source>
</evidence>
<dbReference type="STRING" id="1123071.SAMN02745181_2945"/>
<keyword evidence="2" id="KW-1185">Reference proteome</keyword>
<evidence type="ECO:0000313" key="2">
    <source>
        <dbReference type="Proteomes" id="UP000184510"/>
    </source>
</evidence>
<sequence length="209" mass="24391">MEDVSQYYDSQTMDGRKLAAAFCKFDAANDQDPRKITVDGEEQSHETWYARRLTDWVMRLDPDPSESLLLASRCQHICRWQIPRSNYPEGRAGYLKWREELKKFHAEKAEEILREVGYDDETLAQVRELNLKKNLKNNPDCQTLEDSLCLIFLIHQFDALIMSTDEEKMIKIVQKTWAKMSERGQQEALKLSYSSQAKDMIEKALAAPH</sequence>
<evidence type="ECO:0008006" key="3">
    <source>
        <dbReference type="Google" id="ProtNLM"/>
    </source>
</evidence>
<protein>
    <recommendedName>
        <fullName evidence="3">DUF4202 domain-containing protein</fullName>
    </recommendedName>
</protein>
<dbReference type="InterPro" id="IPR025255">
    <property type="entry name" value="DUF4202"/>
</dbReference>
<gene>
    <name evidence="1" type="ORF">SAMN02745181_2945</name>
</gene>
<dbReference type="AlphaFoldDB" id="A0A1M6NS41"/>
<organism evidence="1 2">
    <name type="scientific">Rubritalea squalenifaciens DSM 18772</name>
    <dbReference type="NCBI Taxonomy" id="1123071"/>
    <lineage>
        <taxon>Bacteria</taxon>
        <taxon>Pseudomonadati</taxon>
        <taxon>Verrucomicrobiota</taxon>
        <taxon>Verrucomicrobiia</taxon>
        <taxon>Verrucomicrobiales</taxon>
        <taxon>Rubritaleaceae</taxon>
        <taxon>Rubritalea</taxon>
    </lineage>
</organism>
<dbReference type="PANTHER" id="PTHR41729">
    <property type="entry name" value="GLUTAMYL-TRNA SYNTHETASE"/>
    <property type="match status" value="1"/>
</dbReference>
<name>A0A1M6NS41_9BACT</name>
<dbReference type="PANTHER" id="PTHR41729:SF1">
    <property type="entry name" value="GLUTAMYL-TRNA SYNTHETASE"/>
    <property type="match status" value="1"/>
</dbReference>
<dbReference type="Pfam" id="PF13875">
    <property type="entry name" value="DUF4202"/>
    <property type="match status" value="1"/>
</dbReference>
<accession>A0A1M6NS41</accession>
<proteinExistence type="predicted"/>
<dbReference type="EMBL" id="FQYR01000005">
    <property type="protein sequence ID" value="SHJ98392.1"/>
    <property type="molecule type" value="Genomic_DNA"/>
</dbReference>
<dbReference type="InParanoid" id="A0A1M6NS41"/>
<reference evidence="1 2" key="1">
    <citation type="submission" date="2016-11" db="EMBL/GenBank/DDBJ databases">
        <authorList>
            <person name="Jaros S."/>
            <person name="Januszkiewicz K."/>
            <person name="Wedrychowicz H."/>
        </authorList>
    </citation>
    <scope>NUCLEOTIDE SEQUENCE [LARGE SCALE GENOMIC DNA]</scope>
    <source>
        <strain evidence="1 2">DSM 18772</strain>
    </source>
</reference>
<dbReference type="Proteomes" id="UP000184510">
    <property type="component" value="Unassembled WGS sequence"/>
</dbReference>